<feature type="domain" description="TonB-dependent receptor-like beta-barrel" evidence="13">
    <location>
        <begin position="207"/>
        <end position="616"/>
    </location>
</feature>
<evidence type="ECO:0000256" key="9">
    <source>
        <dbReference type="ARBA" id="ARBA00023136"/>
    </source>
</evidence>
<dbReference type="Pfam" id="PF00593">
    <property type="entry name" value="TonB_dep_Rec_b-barrel"/>
    <property type="match status" value="1"/>
</dbReference>
<dbReference type="Proteomes" id="UP000440498">
    <property type="component" value="Unassembled WGS sequence"/>
</dbReference>
<dbReference type="PANTHER" id="PTHR32552">
    <property type="entry name" value="FERRICHROME IRON RECEPTOR-RELATED"/>
    <property type="match status" value="1"/>
</dbReference>
<evidence type="ECO:0000256" key="6">
    <source>
        <dbReference type="ARBA" id="ARBA00023004"/>
    </source>
</evidence>
<evidence type="ECO:0000256" key="7">
    <source>
        <dbReference type="ARBA" id="ARBA00023065"/>
    </source>
</evidence>
<feature type="domain" description="TonB-dependent receptor plug" evidence="14">
    <location>
        <begin position="37"/>
        <end position="140"/>
    </location>
</feature>
<dbReference type="InterPro" id="IPR039426">
    <property type="entry name" value="TonB-dep_rcpt-like"/>
</dbReference>
<comment type="similarity">
    <text evidence="11 12">Belongs to the TonB-dependent receptor family.</text>
</comment>
<evidence type="ECO:0000313" key="15">
    <source>
        <dbReference type="EMBL" id="MQA39143.1"/>
    </source>
</evidence>
<keyword evidence="7" id="KW-0406">Ion transport</keyword>
<dbReference type="PANTHER" id="PTHR32552:SF81">
    <property type="entry name" value="TONB-DEPENDENT OUTER MEMBRANE RECEPTOR"/>
    <property type="match status" value="1"/>
</dbReference>
<name>A0A6A7N290_9BURK</name>
<evidence type="ECO:0000256" key="1">
    <source>
        <dbReference type="ARBA" id="ARBA00004571"/>
    </source>
</evidence>
<protein>
    <submittedName>
        <fullName evidence="15">TonB-dependent receptor</fullName>
    </submittedName>
</protein>
<dbReference type="EMBL" id="WHUG01000004">
    <property type="protein sequence ID" value="MQA39143.1"/>
    <property type="molecule type" value="Genomic_DNA"/>
</dbReference>
<evidence type="ECO:0000256" key="5">
    <source>
        <dbReference type="ARBA" id="ARBA00022692"/>
    </source>
</evidence>
<dbReference type="Gene3D" id="2.40.170.20">
    <property type="entry name" value="TonB-dependent receptor, beta-barrel domain"/>
    <property type="match status" value="1"/>
</dbReference>
<evidence type="ECO:0000259" key="14">
    <source>
        <dbReference type="Pfam" id="PF07715"/>
    </source>
</evidence>
<evidence type="ECO:0000256" key="2">
    <source>
        <dbReference type="ARBA" id="ARBA00022448"/>
    </source>
</evidence>
<dbReference type="CDD" id="cd01347">
    <property type="entry name" value="ligand_gated_channel"/>
    <property type="match status" value="1"/>
</dbReference>
<reference evidence="15 16" key="1">
    <citation type="submission" date="2019-10" db="EMBL/GenBank/DDBJ databases">
        <title>Two novel species isolated from a subtropical stream in China.</title>
        <authorList>
            <person name="Lu H."/>
        </authorList>
    </citation>
    <scope>NUCLEOTIDE SEQUENCE [LARGE SCALE GENOMIC DNA]</scope>
    <source>
        <strain evidence="15 16">FT29W</strain>
    </source>
</reference>
<dbReference type="InterPro" id="IPR036942">
    <property type="entry name" value="Beta-barrel_TonB_sf"/>
</dbReference>
<dbReference type="InterPro" id="IPR000531">
    <property type="entry name" value="Beta-barrel_TonB"/>
</dbReference>
<evidence type="ECO:0000256" key="11">
    <source>
        <dbReference type="PROSITE-ProRule" id="PRU01360"/>
    </source>
</evidence>
<evidence type="ECO:0000256" key="3">
    <source>
        <dbReference type="ARBA" id="ARBA00022452"/>
    </source>
</evidence>
<keyword evidence="2 11" id="KW-0813">Transport</keyword>
<evidence type="ECO:0000313" key="16">
    <source>
        <dbReference type="Proteomes" id="UP000440498"/>
    </source>
</evidence>
<comment type="subcellular location">
    <subcellularLocation>
        <location evidence="1 11">Cell outer membrane</location>
        <topology evidence="1 11">Multi-pass membrane protein</topology>
    </subcellularLocation>
</comment>
<keyword evidence="6" id="KW-0408">Iron</keyword>
<evidence type="ECO:0000256" key="10">
    <source>
        <dbReference type="ARBA" id="ARBA00023237"/>
    </source>
</evidence>
<keyword evidence="4" id="KW-0410">Iron transport</keyword>
<dbReference type="AlphaFoldDB" id="A0A6A7N290"/>
<keyword evidence="3 11" id="KW-1134">Transmembrane beta strand</keyword>
<evidence type="ECO:0000256" key="4">
    <source>
        <dbReference type="ARBA" id="ARBA00022496"/>
    </source>
</evidence>
<dbReference type="InterPro" id="IPR012910">
    <property type="entry name" value="Plug_dom"/>
</dbReference>
<evidence type="ECO:0000256" key="12">
    <source>
        <dbReference type="RuleBase" id="RU003357"/>
    </source>
</evidence>
<keyword evidence="9 11" id="KW-0472">Membrane</keyword>
<dbReference type="GO" id="GO:0006826">
    <property type="term" value="P:iron ion transport"/>
    <property type="evidence" value="ECO:0007669"/>
    <property type="project" value="UniProtKB-KW"/>
</dbReference>
<evidence type="ECO:0000256" key="8">
    <source>
        <dbReference type="ARBA" id="ARBA00023077"/>
    </source>
</evidence>
<dbReference type="GO" id="GO:0009279">
    <property type="term" value="C:cell outer membrane"/>
    <property type="evidence" value="ECO:0007669"/>
    <property type="project" value="UniProtKB-SubCell"/>
</dbReference>
<keyword evidence="8 12" id="KW-0798">TonB box</keyword>
<evidence type="ECO:0000259" key="13">
    <source>
        <dbReference type="Pfam" id="PF00593"/>
    </source>
</evidence>
<keyword evidence="10 11" id="KW-0998">Cell outer membrane</keyword>
<dbReference type="Pfam" id="PF07715">
    <property type="entry name" value="Plug"/>
    <property type="match status" value="1"/>
</dbReference>
<keyword evidence="16" id="KW-1185">Reference proteome</keyword>
<gene>
    <name evidence="15" type="ORF">GEV02_13380</name>
</gene>
<keyword evidence="5 11" id="KW-0812">Transmembrane</keyword>
<keyword evidence="15" id="KW-0675">Receptor</keyword>
<accession>A0A6A7N290</accession>
<dbReference type="SUPFAM" id="SSF56935">
    <property type="entry name" value="Porins"/>
    <property type="match status" value="1"/>
</dbReference>
<dbReference type="PROSITE" id="PS52016">
    <property type="entry name" value="TONB_DEPENDENT_REC_3"/>
    <property type="match status" value="1"/>
</dbReference>
<organism evidence="15 16">
    <name type="scientific">Rugamonas aquatica</name>
    <dbReference type="NCBI Taxonomy" id="2743357"/>
    <lineage>
        <taxon>Bacteria</taxon>
        <taxon>Pseudomonadati</taxon>
        <taxon>Pseudomonadota</taxon>
        <taxon>Betaproteobacteria</taxon>
        <taxon>Burkholderiales</taxon>
        <taxon>Oxalobacteraceae</taxon>
        <taxon>Telluria group</taxon>
        <taxon>Rugamonas</taxon>
    </lineage>
</organism>
<comment type="caution">
    <text evidence="15">The sequence shown here is derived from an EMBL/GenBank/DDBJ whole genome shotgun (WGS) entry which is preliminary data.</text>
</comment>
<proteinExistence type="inferred from homology"/>
<sequence>MGLALCAGNAVAQDAATEATLPTVTVTATKRDQKADDIAGAFDTAGQSAFRPRGLSSVDQIDRVFTDVNIRKRSSRAYTNVTIRGLSSVDYYNPTAQLYVDGLPQDQALFSQLLPQGLEQVEILYGPQGTLYGRGAVGGIISVVTRKPDGKPRFDASADVDQRGHGAQLLMNTPLMQDGLFADFAVGSRKDRGEMKNMMTGARLGDGSDVNGRMRLRYAPANSPLDLMLTAARDTLRFDEEYYVVGPDLGARQALPMPSHYKLRTDSFGLNAAYDFGAATLSSLTGFQDRNFDRTIFATYTPETQRTLSQELRLVSKPGPSIDYVAGIYYQDLDFTRDVPAATLSSKQNIRSIAAYGEATWHATALLDVVPGLRFERERARADTSYGAMALGGEKTFHATSPKLGLNYRLSDDLTVYGLYSTGFKAGGYTRAVTPQNIGYTYDPQTTRNLETGFRSELLDHRLELSGSAYFMRTRDYQLSVGPVQGQYLQNAGEVETKGASLNARWQATRSLYLKAGAALNDTKFTRYADAANPGINLTGNKVPYAPNATGNLSAEYTITLAGGGRLIPRAGISYVGKTWFNETNSVGQQAYALYSAGVSWQLNQTLSADLSIDNLTDKAYAVYAFAAGAPYGTLYQVGKGRTAGVRINARY</sequence>